<feature type="transmembrane region" description="Helical" evidence="5">
    <location>
        <begin position="158"/>
        <end position="176"/>
    </location>
</feature>
<dbReference type="Gene3D" id="1.20.1560.10">
    <property type="entry name" value="ABC transporter type 1, transmembrane domain"/>
    <property type="match status" value="1"/>
</dbReference>
<dbReference type="RefSeq" id="WP_343947611.1">
    <property type="nucleotide sequence ID" value="NZ_BAAAHQ010000001.1"/>
</dbReference>
<dbReference type="CDD" id="cd07346">
    <property type="entry name" value="ABC_6TM_exporters"/>
    <property type="match status" value="1"/>
</dbReference>
<evidence type="ECO:0000256" key="2">
    <source>
        <dbReference type="ARBA" id="ARBA00022692"/>
    </source>
</evidence>
<keyword evidence="2 5" id="KW-0812">Transmembrane</keyword>
<evidence type="ECO:0000259" key="6">
    <source>
        <dbReference type="PROSITE" id="PS50893"/>
    </source>
</evidence>
<accession>A0ABP3Z1U7</accession>
<dbReference type="SUPFAM" id="SSF52540">
    <property type="entry name" value="P-loop containing nucleoside triphosphate hydrolases"/>
    <property type="match status" value="1"/>
</dbReference>
<evidence type="ECO:0000256" key="5">
    <source>
        <dbReference type="SAM" id="Phobius"/>
    </source>
</evidence>
<dbReference type="PANTHER" id="PTHR43394">
    <property type="entry name" value="ATP-DEPENDENT PERMEASE MDL1, MITOCHONDRIAL"/>
    <property type="match status" value="1"/>
</dbReference>
<name>A0ABP3Z1U7_9ACTN</name>
<keyword evidence="4 5" id="KW-0472">Membrane</keyword>
<dbReference type="SUPFAM" id="SSF90123">
    <property type="entry name" value="ABC transporter transmembrane region"/>
    <property type="match status" value="1"/>
</dbReference>
<dbReference type="InterPro" id="IPR027417">
    <property type="entry name" value="P-loop_NTPase"/>
</dbReference>
<proteinExistence type="predicted"/>
<feature type="transmembrane region" description="Helical" evidence="5">
    <location>
        <begin position="244"/>
        <end position="266"/>
    </location>
</feature>
<dbReference type="InterPro" id="IPR011527">
    <property type="entry name" value="ABC1_TM_dom"/>
</dbReference>
<dbReference type="PROSITE" id="PS00211">
    <property type="entry name" value="ABC_TRANSPORTER_1"/>
    <property type="match status" value="1"/>
</dbReference>
<dbReference type="InterPro" id="IPR039421">
    <property type="entry name" value="Type_1_exporter"/>
</dbReference>
<protein>
    <submittedName>
        <fullName evidence="8">ABC transporter ATP-binding protein</fullName>
    </submittedName>
</protein>
<dbReference type="PROSITE" id="PS50893">
    <property type="entry name" value="ABC_TRANSPORTER_2"/>
    <property type="match status" value="1"/>
</dbReference>
<gene>
    <name evidence="8" type="ORF">GCM10009560_01100</name>
</gene>
<feature type="domain" description="ABC transporter" evidence="6">
    <location>
        <begin position="328"/>
        <end position="566"/>
    </location>
</feature>
<evidence type="ECO:0000256" key="4">
    <source>
        <dbReference type="ARBA" id="ARBA00023136"/>
    </source>
</evidence>
<reference evidence="9" key="1">
    <citation type="journal article" date="2019" name="Int. J. Syst. Evol. Microbiol.">
        <title>The Global Catalogue of Microorganisms (GCM) 10K type strain sequencing project: providing services to taxonomists for standard genome sequencing and annotation.</title>
        <authorList>
            <consortium name="The Broad Institute Genomics Platform"/>
            <consortium name="The Broad Institute Genome Sequencing Center for Infectious Disease"/>
            <person name="Wu L."/>
            <person name="Ma J."/>
        </authorList>
    </citation>
    <scope>NUCLEOTIDE SEQUENCE [LARGE SCALE GENOMIC DNA]</scope>
    <source>
        <strain evidence="9">JCM 11136</strain>
    </source>
</reference>
<evidence type="ECO:0000256" key="1">
    <source>
        <dbReference type="ARBA" id="ARBA00004651"/>
    </source>
</evidence>
<evidence type="ECO:0000259" key="7">
    <source>
        <dbReference type="PROSITE" id="PS50929"/>
    </source>
</evidence>
<evidence type="ECO:0000313" key="9">
    <source>
        <dbReference type="Proteomes" id="UP001501578"/>
    </source>
</evidence>
<keyword evidence="3 5" id="KW-1133">Transmembrane helix</keyword>
<dbReference type="InterPro" id="IPR003439">
    <property type="entry name" value="ABC_transporter-like_ATP-bd"/>
</dbReference>
<keyword evidence="8" id="KW-0547">Nucleotide-binding</keyword>
<dbReference type="InterPro" id="IPR017871">
    <property type="entry name" value="ABC_transporter-like_CS"/>
</dbReference>
<dbReference type="PANTHER" id="PTHR43394:SF1">
    <property type="entry name" value="ATP-BINDING CASSETTE SUB-FAMILY B MEMBER 10, MITOCHONDRIAL"/>
    <property type="match status" value="1"/>
</dbReference>
<dbReference type="PROSITE" id="PS50929">
    <property type="entry name" value="ABC_TM1F"/>
    <property type="match status" value="1"/>
</dbReference>
<dbReference type="Proteomes" id="UP001501578">
    <property type="component" value="Unassembled WGS sequence"/>
</dbReference>
<keyword evidence="8" id="KW-0067">ATP-binding</keyword>
<evidence type="ECO:0000256" key="3">
    <source>
        <dbReference type="ARBA" id="ARBA00022989"/>
    </source>
</evidence>
<dbReference type="Pfam" id="PF00664">
    <property type="entry name" value="ABC_membrane"/>
    <property type="match status" value="1"/>
</dbReference>
<feature type="domain" description="ABC transmembrane type-1" evidence="7">
    <location>
        <begin position="20"/>
        <end position="301"/>
    </location>
</feature>
<comment type="subcellular location">
    <subcellularLocation>
        <location evidence="1">Cell membrane</location>
        <topology evidence="1">Multi-pass membrane protein</topology>
    </subcellularLocation>
</comment>
<dbReference type="Gene3D" id="3.40.50.300">
    <property type="entry name" value="P-loop containing nucleotide triphosphate hydrolases"/>
    <property type="match status" value="1"/>
</dbReference>
<feature type="transmembrane region" description="Helical" evidence="5">
    <location>
        <begin position="56"/>
        <end position="74"/>
    </location>
</feature>
<dbReference type="InterPro" id="IPR036640">
    <property type="entry name" value="ABC1_TM_sf"/>
</dbReference>
<comment type="caution">
    <text evidence="8">The sequence shown here is derived from an EMBL/GenBank/DDBJ whole genome shotgun (WGS) entry which is preliminary data.</text>
</comment>
<feature type="transmembrane region" description="Helical" evidence="5">
    <location>
        <begin position="129"/>
        <end position="152"/>
    </location>
</feature>
<dbReference type="EMBL" id="BAAAHQ010000001">
    <property type="protein sequence ID" value="GAA0911635.1"/>
    <property type="molecule type" value="Genomic_DNA"/>
</dbReference>
<dbReference type="Pfam" id="PF00005">
    <property type="entry name" value="ABC_tran"/>
    <property type="match status" value="1"/>
</dbReference>
<organism evidence="8 9">
    <name type="scientific">Nonomuraea longicatena</name>
    <dbReference type="NCBI Taxonomy" id="83682"/>
    <lineage>
        <taxon>Bacteria</taxon>
        <taxon>Bacillati</taxon>
        <taxon>Actinomycetota</taxon>
        <taxon>Actinomycetes</taxon>
        <taxon>Streptosporangiales</taxon>
        <taxon>Streptosporangiaceae</taxon>
        <taxon>Nonomuraea</taxon>
    </lineage>
</organism>
<dbReference type="GO" id="GO:0005524">
    <property type="term" value="F:ATP binding"/>
    <property type="evidence" value="ECO:0007669"/>
    <property type="project" value="UniProtKB-KW"/>
</dbReference>
<keyword evidence="9" id="KW-1185">Reference proteome</keyword>
<feature type="transmembrane region" description="Helical" evidence="5">
    <location>
        <begin position="20"/>
        <end position="44"/>
    </location>
</feature>
<evidence type="ECO:0000313" key="8">
    <source>
        <dbReference type="EMBL" id="GAA0911635.1"/>
    </source>
</evidence>
<sequence length="566" mass="58275">MKSGRDVLLRTIRTQRRLLVTGSVLTSGHQAGEALVPVLIGVAIDQGVAGADWGRLGWWLLVLALVYVGLSLSYRHGARAGERAAQEAAHDLRLQVVGRVLHPRGGADADRLPGELANIATEDVRRVGAVLVAVMAGAAALAGLVVATVVLLRMSVPLGLIVLAGVPALLWLGHALSKPLERRSEVEQERAAHASGMAADLVAGLRVLKGIGAGAAAVARYRRTSRDSLEATLRSARAEAVQNGVVLALTGVFVALLVLVGGRFAADGTITLGQLVSLVGLALFLQGPLQLFAWVNAELAQGRASAARVGVLLSAPHAVPGGSRALPERVEGALRLRAVTHGGLRGLDLDVAPGEFVGVASADPAQAEALLRCLARHADPEEGTVELDGLPLRDLDPAGLRAAVLVAEHDAILFEGTLLSNVTPPAPLRAGPTVGPTVGAAMAAASADEVAGSLPLGADTPVGERGNTLSGGQRQRVALARALAAERPVLVLHDPTTAVDAVTEQRIAAGIRRLRQGRTTIVVTTSPALLAVADRVVLLEHGRASAAASHADLLEHNPSYRAAVLA</sequence>